<reference evidence="1 3" key="1">
    <citation type="journal article" date="2005" name="PLoS Biol.">
        <title>Three Prochlorococcus cyanophage genomes: signature features and ecological interpretations.</title>
        <authorList>
            <person name="Sullivan M.B."/>
            <person name="Coleman M.L."/>
            <person name="Weigele P."/>
            <person name="Rohwer F."/>
            <person name="Chisholm S.W."/>
        </authorList>
    </citation>
    <scope>NUCLEOTIDE SEQUENCE</scope>
</reference>
<evidence type="ECO:0000313" key="2">
    <source>
        <dbReference type="EMBL" id="ACY76189.1"/>
    </source>
</evidence>
<dbReference type="EMBL" id="GU071092">
    <property type="protein sequence ID" value="ACY76189.1"/>
    <property type="molecule type" value="Genomic_DNA"/>
</dbReference>
<organism evidence="1 3">
    <name type="scientific">Prochlorococcus phage P-SSM2</name>
    <dbReference type="NCBI Taxonomy" id="268746"/>
    <lineage>
        <taxon>Viruses</taxon>
        <taxon>Duplodnaviria</taxon>
        <taxon>Heunggongvirae</taxon>
        <taxon>Uroviricota</taxon>
        <taxon>Caudoviricetes</taxon>
        <taxon>Pantevenvirales</taxon>
        <taxon>Kyanoviridae</taxon>
        <taxon>Salacisavirus</taxon>
        <taxon>Salacisavirus pssm2</taxon>
    </lineage>
</organism>
<dbReference type="EMBL" id="AY939844">
    <property type="protein sequence ID" value="AAX44691.1"/>
    <property type="molecule type" value="Genomic_DNA"/>
</dbReference>
<dbReference type="Proteomes" id="UP000000991">
    <property type="component" value="Segment"/>
</dbReference>
<organismHost>
    <name type="scientific">Prochlorococcus</name>
    <dbReference type="NCBI Taxonomy" id="1218"/>
</organismHost>
<sequence length="165" mass="19352">MIILTETEIGIYTLDDYQELNNKLKKIISDFRTKYPESDNSNVKAWHSHFDTHYKEPRFRILIDKILKKSQEFLKMNCNLHPLNFWVMEYEKGNHAVKHNHWPGGLSGVYYIDVEENSSPIIFENNFTIEPKNGMLLLFPSIVNHEVPPSKGKRIVASFNLLFTP</sequence>
<evidence type="ECO:0000313" key="4">
    <source>
        <dbReference type="Proteomes" id="UP000013923"/>
    </source>
</evidence>
<reference evidence="2 4" key="2">
    <citation type="submission" date="2009-10" db="EMBL/GenBank/DDBJ databases">
        <title>The Genome Sequence of Prochlorococcus phage P-SSM2.</title>
        <authorList>
            <consortium name="The Broad Institute Genome Sequencing Platform"/>
            <person name="Henn M.R."/>
            <person name="Sullivan M.S."/>
            <person name="Osburne M.S."/>
            <person name="Levin J."/>
            <person name="Malboeuf C."/>
            <person name="Casali M."/>
            <person name="Russ C."/>
            <person name="Lennon N."/>
            <person name="Chapman S.B."/>
            <person name="Erlich R."/>
            <person name="Young S.K."/>
            <person name="Koehrsen M."/>
            <person name="Yandava C."/>
            <person name="Zeng Q."/>
            <person name="Alvarado L."/>
            <person name="Anderson S."/>
            <person name="Berlin A."/>
            <person name="Borenstein D."/>
            <person name="Chen Z."/>
            <person name="Engels R."/>
            <person name="Freedman E."/>
            <person name="Gellesch M."/>
            <person name="Goldberg J."/>
            <person name="Green L."/>
            <person name="Griggs A."/>
            <person name="Gujja S."/>
            <person name="Heilman E.R."/>
            <person name="Heiman D."/>
            <person name="Hepburn T."/>
            <person name="Howarth C."/>
            <person name="Jen D."/>
            <person name="Larson L."/>
            <person name="Lewis B."/>
            <person name="Mehta T."/>
            <person name="Park D."/>
            <person name="Pearson M."/>
            <person name="Richards J."/>
            <person name="Rizzolo K."/>
            <person name="Roberts A."/>
            <person name="Ryan E."/>
            <person name="Saif S."/>
            <person name="Shea T."/>
            <person name="Shenoy N."/>
            <person name="Sisk P."/>
            <person name="Stolte C."/>
            <person name="Sykes S."/>
            <person name="Walk T."/>
            <person name="White J."/>
            <person name="Yu Q."/>
            <person name="Coleman M.L."/>
            <person name="Huang K.H."/>
            <person name="Weigele P.R."/>
            <person name="DeFrancesco A.S."/>
            <person name="Kern S.E."/>
            <person name="Thompson L.R."/>
            <person name="Fu R."/>
            <person name="Hombeck B."/>
            <person name="Chisholm S.W."/>
            <person name="Haas B."/>
            <person name="Nusbaum C."/>
            <person name="Birren B."/>
        </authorList>
    </citation>
    <scope>NUCLEOTIDE SEQUENCE [LARGE SCALE GENOMIC DNA]</scope>
    <source>
        <strain evidence="2">P-SSM2</strain>
    </source>
</reference>
<dbReference type="OrthoDB" id="40599at10239"/>
<protein>
    <submittedName>
        <fullName evidence="1">Phytanoyl-CoA-dioxygenase</fullName>
    </submittedName>
</protein>
<keyword evidence="3" id="KW-1185">Reference proteome</keyword>
<keyword evidence="1" id="KW-0560">Oxidoreductase</keyword>
<dbReference type="Pfam" id="PF13759">
    <property type="entry name" value="2OG-FeII_Oxy_5"/>
    <property type="match status" value="1"/>
</dbReference>
<dbReference type="InterPro" id="IPR012668">
    <property type="entry name" value="CHP02466"/>
</dbReference>
<accession>Q58M41</accession>
<name>Q58M41_BPPRM</name>
<evidence type="ECO:0000313" key="3">
    <source>
        <dbReference type="Proteomes" id="UP000000991"/>
    </source>
</evidence>
<dbReference type="Gene3D" id="2.60.120.620">
    <property type="entry name" value="q2cbj1_9rhob like domain"/>
    <property type="match status" value="1"/>
</dbReference>
<dbReference type="RefSeq" id="YP_214545.1">
    <property type="nucleotide sequence ID" value="NC_006883.2"/>
</dbReference>
<dbReference type="KEGG" id="vg:3294272"/>
<dbReference type="Proteomes" id="UP000013923">
    <property type="component" value="Genome"/>
</dbReference>
<gene>
    <name evidence="2" type="ORF">PCMG_00314</name>
    <name evidence="1" type="ORF">PSSM2_314</name>
</gene>
<proteinExistence type="predicted"/>
<dbReference type="GeneID" id="3294272"/>
<keyword evidence="1" id="KW-0223">Dioxygenase</keyword>
<dbReference type="GO" id="GO:0051213">
    <property type="term" value="F:dioxygenase activity"/>
    <property type="evidence" value="ECO:0007669"/>
    <property type="project" value="UniProtKB-KW"/>
</dbReference>
<reference evidence="1 3" key="3">
    <citation type="journal article" date="2010" name="Environ. Microbiol.">
        <title>Genomic analysis of oceanic cyanobacterial myoviruses compared with T4-like myoviruses from diverse hosts and environments.</title>
        <authorList>
            <person name="Sullivan M.B."/>
            <person name="Huang K.H."/>
            <person name="Ignacio-Espinoza J.C."/>
            <person name="Berlin A.M."/>
            <person name="Kelly L."/>
            <person name="Weigele P.R."/>
            <person name="DeFrancesco A.S."/>
            <person name="Kern S.E."/>
            <person name="Thompson L.R."/>
            <person name="Young S."/>
            <person name="Yandava C."/>
            <person name="Fu R."/>
            <person name="Krastins B."/>
            <person name="Chase M."/>
            <person name="Sarracino D."/>
            <person name="Osburne M.S."/>
            <person name="Henn M.R."/>
            <person name="Chisholm S.W."/>
        </authorList>
    </citation>
    <scope>NUCLEOTIDE SEQUENCE [LARGE SCALE GENOMIC DNA]</scope>
</reference>
<evidence type="ECO:0000313" key="1">
    <source>
        <dbReference type="EMBL" id="AAX44691.1"/>
    </source>
</evidence>